<dbReference type="PRINTS" id="PR00862">
    <property type="entry name" value="PROLIGOPTASE"/>
</dbReference>
<dbReference type="SUPFAM" id="SSF53474">
    <property type="entry name" value="alpha/beta-Hydrolases"/>
    <property type="match status" value="1"/>
</dbReference>
<dbReference type="Proteomes" id="UP000516957">
    <property type="component" value="Unassembled WGS sequence"/>
</dbReference>
<feature type="domain" description="Peptidase S9 prolyl oligopeptidase catalytic" evidence="5">
    <location>
        <begin position="500"/>
        <end position="714"/>
    </location>
</feature>
<evidence type="ECO:0000256" key="2">
    <source>
        <dbReference type="ARBA" id="ARBA00022670"/>
    </source>
</evidence>
<dbReference type="PANTHER" id="PTHR11757:SF19">
    <property type="entry name" value="PROLYL ENDOPEPTIDASE-LIKE"/>
    <property type="match status" value="1"/>
</dbReference>
<protein>
    <submittedName>
        <fullName evidence="7">Oligopeptidase B</fullName>
        <ecNumber evidence="7">3.4.21.83</ecNumber>
    </submittedName>
</protein>
<accession>A0A7Y9F0D3</accession>
<reference evidence="7 8" key="1">
    <citation type="submission" date="2020-07" db="EMBL/GenBank/DDBJ databases">
        <title>Sequencing the genomes of 1000 actinobacteria strains.</title>
        <authorList>
            <person name="Klenk H.-P."/>
        </authorList>
    </citation>
    <scope>NUCLEOTIDE SEQUENCE [LARGE SCALE GENOMIC DNA]</scope>
    <source>
        <strain evidence="7 8">DSM 18965</strain>
    </source>
</reference>
<evidence type="ECO:0000256" key="4">
    <source>
        <dbReference type="ARBA" id="ARBA00022825"/>
    </source>
</evidence>
<evidence type="ECO:0000259" key="5">
    <source>
        <dbReference type="Pfam" id="PF00326"/>
    </source>
</evidence>
<evidence type="ECO:0000259" key="6">
    <source>
        <dbReference type="Pfam" id="PF02897"/>
    </source>
</evidence>
<comment type="caution">
    <text evidence="7">The sequence shown here is derived from an EMBL/GenBank/DDBJ whole genome shotgun (WGS) entry which is preliminary data.</text>
</comment>
<keyword evidence="4" id="KW-0720">Serine protease</keyword>
<proteinExistence type="inferred from homology"/>
<organism evidence="7 8">
    <name type="scientific">Nocardioides marinisabuli</name>
    <dbReference type="NCBI Taxonomy" id="419476"/>
    <lineage>
        <taxon>Bacteria</taxon>
        <taxon>Bacillati</taxon>
        <taxon>Actinomycetota</taxon>
        <taxon>Actinomycetes</taxon>
        <taxon>Propionibacteriales</taxon>
        <taxon>Nocardioidaceae</taxon>
        <taxon>Nocardioides</taxon>
    </lineage>
</organism>
<name>A0A7Y9F0D3_9ACTN</name>
<evidence type="ECO:0000313" key="7">
    <source>
        <dbReference type="EMBL" id="NYD57214.1"/>
    </source>
</evidence>
<evidence type="ECO:0000256" key="3">
    <source>
        <dbReference type="ARBA" id="ARBA00022801"/>
    </source>
</evidence>
<dbReference type="InterPro" id="IPR002470">
    <property type="entry name" value="Peptidase_S9A"/>
</dbReference>
<dbReference type="Gene3D" id="2.130.10.120">
    <property type="entry name" value="Prolyl oligopeptidase, N-terminal domain"/>
    <property type="match status" value="1"/>
</dbReference>
<gene>
    <name evidence="7" type="ORF">BKA08_001452</name>
</gene>
<dbReference type="Pfam" id="PF02897">
    <property type="entry name" value="Peptidase_S9_N"/>
    <property type="match status" value="1"/>
</dbReference>
<evidence type="ECO:0000256" key="1">
    <source>
        <dbReference type="ARBA" id="ARBA00005228"/>
    </source>
</evidence>
<dbReference type="GO" id="GO:0006508">
    <property type="term" value="P:proteolysis"/>
    <property type="evidence" value="ECO:0007669"/>
    <property type="project" value="UniProtKB-KW"/>
</dbReference>
<dbReference type="GO" id="GO:0004252">
    <property type="term" value="F:serine-type endopeptidase activity"/>
    <property type="evidence" value="ECO:0007669"/>
    <property type="project" value="UniProtKB-EC"/>
</dbReference>
<evidence type="ECO:0000313" key="8">
    <source>
        <dbReference type="Proteomes" id="UP000516957"/>
    </source>
</evidence>
<dbReference type="Gene3D" id="3.40.50.1820">
    <property type="entry name" value="alpha/beta hydrolase"/>
    <property type="match status" value="1"/>
</dbReference>
<dbReference type="EC" id="3.4.21.83" evidence="7"/>
<dbReference type="SUPFAM" id="SSF50993">
    <property type="entry name" value="Peptidase/esterase 'gauge' domain"/>
    <property type="match status" value="1"/>
</dbReference>
<keyword evidence="2" id="KW-0645">Protease</keyword>
<comment type="similarity">
    <text evidence="1">Belongs to the peptidase S9A family.</text>
</comment>
<keyword evidence="8" id="KW-1185">Reference proteome</keyword>
<dbReference type="RefSeq" id="WP_179615007.1">
    <property type="nucleotide sequence ID" value="NZ_CP059163.1"/>
</dbReference>
<feature type="domain" description="Peptidase S9A N-terminal" evidence="6">
    <location>
        <begin position="6"/>
        <end position="435"/>
    </location>
</feature>
<sequence>MKPPAPPVAAPRTHAHREHGVERPDPFAWLHDVSSPEVLAHLAAERSYYDAASAHLHSQVVGLASEMASRVPNDERSPSWDRSRYSYYTEHPAGSEYAVIRRRIRGNKSHSETESVVDQDFTDVFRGRSEGADKTRDEVVLDVGELDTGSGHLELGLALVSPDEQVLAHAVDTTGDEVYRLRFRDLRTGADLPDEVARCYYGGAWSADSREFFYTVHDDAYRPHQVWRHRLGSDVADDVLVLSEPDEAHELHLRASRSGELVIITSESRTTGETWVVPTADPTAAPRSVGGRRPGVVYRAEHVRGPDGGHLLLVTDDGAEEMRLVRAPVPATAEGQDETSWVEVRPEDPAERLERVDAFAGHVVLGLRTQAEHRLRLLPHDDLAGPGLVVASGFPGGAVHLGRCTDYDATTVTVHDRAHVEPTRWLEVDLASGGQRELGRQEAPGHDPAHYVTERRWFPSADATPVPVTLVRHRDTPLDGTAPALLYAYGAYEYVFEPDFDPALPSLLDRGVVFAHVHVRGGGEGGRRWWLDGRLAAKQHSFTDHLAVADALDGLVDGRRLATRGLSAGGLLQGAVLSQRPERWRAVVAEVPFVDVVTTMLDASIPLTVNEWEEWGDPRRPDEHAWMLAYSPYDNLPPAGSRPDLLVTGALHDPRVLVHEPAKWVAALRHSDPGWGPRCLFRCEVGAGAHSGPSGRLGHLHYEAEVYAWVLDKITDQDTDQDSGKDGAR</sequence>
<dbReference type="InterPro" id="IPR023302">
    <property type="entry name" value="Pept_S9A_N"/>
</dbReference>
<dbReference type="EMBL" id="JACCBE010000001">
    <property type="protein sequence ID" value="NYD57214.1"/>
    <property type="molecule type" value="Genomic_DNA"/>
</dbReference>
<dbReference type="InterPro" id="IPR001375">
    <property type="entry name" value="Peptidase_S9_cat"/>
</dbReference>
<dbReference type="InterPro" id="IPR051543">
    <property type="entry name" value="Serine_Peptidase_S9A"/>
</dbReference>
<dbReference type="PANTHER" id="PTHR11757">
    <property type="entry name" value="PROTEASE FAMILY S9A OLIGOPEPTIDASE"/>
    <property type="match status" value="1"/>
</dbReference>
<keyword evidence="3 7" id="KW-0378">Hydrolase</keyword>
<dbReference type="Pfam" id="PF00326">
    <property type="entry name" value="Peptidase_S9"/>
    <property type="match status" value="1"/>
</dbReference>
<dbReference type="AlphaFoldDB" id="A0A7Y9F0D3"/>
<dbReference type="InterPro" id="IPR029058">
    <property type="entry name" value="AB_hydrolase_fold"/>
</dbReference>